<evidence type="ECO:0000256" key="1">
    <source>
        <dbReference type="SAM" id="MobiDB-lite"/>
    </source>
</evidence>
<dbReference type="STRING" id="387005.A0A183I370"/>
<evidence type="ECO:0000256" key="2">
    <source>
        <dbReference type="SAM" id="Phobius"/>
    </source>
</evidence>
<evidence type="ECO:0000313" key="4">
    <source>
        <dbReference type="Proteomes" id="UP000267606"/>
    </source>
</evidence>
<feature type="region of interest" description="Disordered" evidence="1">
    <location>
        <begin position="353"/>
        <end position="395"/>
    </location>
</feature>
<keyword evidence="4" id="KW-1185">Reference proteome</keyword>
<dbReference type="WBParaSite" id="OFLC_0001419001-mRNA-1">
    <property type="protein sequence ID" value="OFLC_0001419001-mRNA-1"/>
    <property type="gene ID" value="OFLC_0001419001"/>
</dbReference>
<keyword evidence="2" id="KW-0812">Transmembrane</keyword>
<dbReference type="EMBL" id="UZAJ01040650">
    <property type="protein sequence ID" value="VDP15808.1"/>
    <property type="molecule type" value="Genomic_DNA"/>
</dbReference>
<keyword evidence="2" id="KW-0472">Membrane</keyword>
<name>A0A183I370_9BILA</name>
<evidence type="ECO:0000313" key="5">
    <source>
        <dbReference type="WBParaSite" id="OFLC_0001419001-mRNA-1"/>
    </source>
</evidence>
<reference evidence="3 4" key="2">
    <citation type="submission" date="2018-11" db="EMBL/GenBank/DDBJ databases">
        <authorList>
            <consortium name="Pathogen Informatics"/>
        </authorList>
    </citation>
    <scope>NUCLEOTIDE SEQUENCE [LARGE SCALE GENOMIC DNA]</scope>
</reference>
<feature type="transmembrane region" description="Helical" evidence="2">
    <location>
        <begin position="54"/>
        <end position="76"/>
    </location>
</feature>
<organism evidence="5">
    <name type="scientific">Onchocerca flexuosa</name>
    <dbReference type="NCBI Taxonomy" id="387005"/>
    <lineage>
        <taxon>Eukaryota</taxon>
        <taxon>Metazoa</taxon>
        <taxon>Ecdysozoa</taxon>
        <taxon>Nematoda</taxon>
        <taxon>Chromadorea</taxon>
        <taxon>Rhabditida</taxon>
        <taxon>Spirurina</taxon>
        <taxon>Spiruromorpha</taxon>
        <taxon>Filarioidea</taxon>
        <taxon>Onchocercidae</taxon>
        <taxon>Onchocerca</taxon>
    </lineage>
</organism>
<feature type="compositionally biased region" description="Basic and acidic residues" evidence="1">
    <location>
        <begin position="373"/>
        <end position="382"/>
    </location>
</feature>
<feature type="region of interest" description="Disordered" evidence="1">
    <location>
        <begin position="182"/>
        <end position="214"/>
    </location>
</feature>
<keyword evidence="2" id="KW-1133">Transmembrane helix</keyword>
<reference evidence="5" key="1">
    <citation type="submission" date="2016-06" db="UniProtKB">
        <authorList>
            <consortium name="WormBaseParasite"/>
        </authorList>
    </citation>
    <scope>IDENTIFICATION</scope>
</reference>
<accession>A0A183I370</accession>
<sequence length="428" mass="47006">MDSSWHHGTILPTKNKLDLLLALERGTEAARHCAICASLISCFLQHDKVYSTTYVIEITTLFICLLNLLVCFFGAAKNSYCITRRIPSKFTSQQVSSCRIIDQSDYSILSSSPSNRNFITQWLSALHFGDWATQTPKNSFSSNYIRHNLSSSSIGSSRKSGSAFGDSDLFIHSTPLVEHHSSYAERHSSHSVPLSAKVGSRTSLRSRPTSSIQTKKQLEEYLQKSTKNNELFQSGRASFSTSFGSLSFPESERIIGISQPFSLASSKNNNYEVGTAMYDEEQGRVTGDENSVVSLVTGSRIIVTDKRISLSPIPLNLIEVGNELTSEDGKGIASDGTDVARNADNDSITFRVNHNAAKRSPKKGRGSTPPLLRRSESYERRRSSSLSPHSSSGNQFSSVIQLNGIESSPTGKQIPITSSEILNQQVFV</sequence>
<gene>
    <name evidence="3" type="ORF">OFLC_LOCUS14182</name>
</gene>
<proteinExistence type="predicted"/>
<dbReference type="Proteomes" id="UP000267606">
    <property type="component" value="Unassembled WGS sequence"/>
</dbReference>
<protein>
    <submittedName>
        <fullName evidence="3 5">Uncharacterized protein</fullName>
    </submittedName>
</protein>
<feature type="compositionally biased region" description="Low complexity" evidence="1">
    <location>
        <begin position="200"/>
        <end position="211"/>
    </location>
</feature>
<evidence type="ECO:0000313" key="3">
    <source>
        <dbReference type="EMBL" id="VDP15808.1"/>
    </source>
</evidence>
<dbReference type="AlphaFoldDB" id="A0A183I370"/>
<feature type="compositionally biased region" description="Basic residues" evidence="1">
    <location>
        <begin position="356"/>
        <end position="365"/>
    </location>
</feature>